<dbReference type="EC" id="4.2.1.1" evidence="2 8"/>
<feature type="binding site" evidence="7">
    <location>
        <position position="66"/>
    </location>
    <ligand>
        <name>Zn(2+)</name>
        <dbReference type="ChEBI" id="CHEBI:29105"/>
    </ligand>
</feature>
<dbReference type="GO" id="GO:0008270">
    <property type="term" value="F:zinc ion binding"/>
    <property type="evidence" value="ECO:0007669"/>
    <property type="project" value="UniProtKB-UniRule"/>
</dbReference>
<dbReference type="InterPro" id="IPR036874">
    <property type="entry name" value="Carbonic_anhydrase_sf"/>
</dbReference>
<evidence type="ECO:0000256" key="2">
    <source>
        <dbReference type="ARBA" id="ARBA00012925"/>
    </source>
</evidence>
<gene>
    <name evidence="9" type="ORF">IFM46972_07704</name>
</gene>
<evidence type="ECO:0000256" key="5">
    <source>
        <dbReference type="ARBA" id="ARBA00023239"/>
    </source>
</evidence>
<feature type="binding site" evidence="7">
    <location>
        <position position="122"/>
    </location>
    <ligand>
        <name>Zn(2+)</name>
        <dbReference type="ChEBI" id="CHEBI:29105"/>
    </ligand>
</feature>
<evidence type="ECO:0000256" key="1">
    <source>
        <dbReference type="ARBA" id="ARBA00006217"/>
    </source>
</evidence>
<dbReference type="GO" id="GO:0071244">
    <property type="term" value="P:cellular response to carbon dioxide"/>
    <property type="evidence" value="ECO:0007669"/>
    <property type="project" value="TreeGrafter"/>
</dbReference>
<organism evidence="9 10">
    <name type="scientific">Aspergillus udagawae</name>
    <dbReference type="NCBI Taxonomy" id="91492"/>
    <lineage>
        <taxon>Eukaryota</taxon>
        <taxon>Fungi</taxon>
        <taxon>Dikarya</taxon>
        <taxon>Ascomycota</taxon>
        <taxon>Pezizomycotina</taxon>
        <taxon>Eurotiomycetes</taxon>
        <taxon>Eurotiomycetidae</taxon>
        <taxon>Eurotiales</taxon>
        <taxon>Aspergillaceae</taxon>
        <taxon>Aspergillus</taxon>
        <taxon>Aspergillus subgen. Fumigati</taxon>
    </lineage>
</organism>
<dbReference type="Gene3D" id="3.40.1050.10">
    <property type="entry name" value="Carbonic anhydrase"/>
    <property type="match status" value="1"/>
</dbReference>
<keyword evidence="5 8" id="KW-0456">Lyase</keyword>
<comment type="cofactor">
    <cofactor evidence="7">
        <name>Zn(2+)</name>
        <dbReference type="ChEBI" id="CHEBI:29105"/>
    </cofactor>
    <text evidence="7">Binds 1 zinc ion per subunit.</text>
</comment>
<name>A0A8H3P495_9EURO</name>
<dbReference type="AlphaFoldDB" id="A0A8H3P495"/>
<comment type="caution">
    <text evidence="9">The sequence shown here is derived from an EMBL/GenBank/DDBJ whole genome shotgun (WGS) entry which is preliminary data.</text>
</comment>
<dbReference type="GO" id="GO:0005737">
    <property type="term" value="C:cytoplasm"/>
    <property type="evidence" value="ECO:0007669"/>
    <property type="project" value="TreeGrafter"/>
</dbReference>
<evidence type="ECO:0000256" key="4">
    <source>
        <dbReference type="ARBA" id="ARBA00022833"/>
    </source>
</evidence>
<dbReference type="EMBL" id="BLKC01000060">
    <property type="protein sequence ID" value="GFF45067.1"/>
    <property type="molecule type" value="Genomic_DNA"/>
</dbReference>
<feature type="binding site" evidence="7">
    <location>
        <position position="119"/>
    </location>
    <ligand>
        <name>Zn(2+)</name>
        <dbReference type="ChEBI" id="CHEBI:29105"/>
    </ligand>
</feature>
<evidence type="ECO:0000256" key="3">
    <source>
        <dbReference type="ARBA" id="ARBA00022723"/>
    </source>
</evidence>
<dbReference type="InterPro" id="IPR001765">
    <property type="entry name" value="Carbonic_anhydrase"/>
</dbReference>
<dbReference type="PANTHER" id="PTHR11002:SF76">
    <property type="entry name" value="CARBONIC ANHYDRASE"/>
    <property type="match status" value="1"/>
</dbReference>
<proteinExistence type="inferred from homology"/>
<keyword evidence="3 7" id="KW-0479">Metal-binding</keyword>
<dbReference type="SMART" id="SM00947">
    <property type="entry name" value="Pro_CA"/>
    <property type="match status" value="1"/>
</dbReference>
<feature type="binding site" evidence="7">
    <location>
        <position position="64"/>
    </location>
    <ligand>
        <name>Zn(2+)</name>
        <dbReference type="ChEBI" id="CHEBI:29105"/>
    </ligand>
</feature>
<evidence type="ECO:0000256" key="6">
    <source>
        <dbReference type="ARBA" id="ARBA00048348"/>
    </source>
</evidence>
<dbReference type="GO" id="GO:0004089">
    <property type="term" value="F:carbonate dehydratase activity"/>
    <property type="evidence" value="ECO:0007669"/>
    <property type="project" value="UniProtKB-UniRule"/>
</dbReference>
<comment type="similarity">
    <text evidence="1 8">Belongs to the beta-class carbonic anhydrase family.</text>
</comment>
<dbReference type="Pfam" id="PF00484">
    <property type="entry name" value="Pro_CA"/>
    <property type="match status" value="1"/>
</dbReference>
<protein>
    <recommendedName>
        <fullName evidence="2 8">Carbonic anhydrase</fullName>
        <ecNumber evidence="2 8">4.2.1.1</ecNumber>
    </recommendedName>
    <alternativeName>
        <fullName evidence="8">Carbonate dehydratase</fullName>
    </alternativeName>
</protein>
<dbReference type="SUPFAM" id="SSF53056">
    <property type="entry name" value="beta-carbonic anhydrase, cab"/>
    <property type="match status" value="1"/>
</dbReference>
<sequence length="211" mass="23798">MSCSQVFSFRSLTPARFNPTLNRFASSYRKMGEHIVDSYQLQPLRSDSVPWRRQPGQQVLWIGCSDSGCDELESLGLPSDEVFEYRSLGNMMVDDLSCNTALRYALDSLKIRNIVICGHYGCHIANGEVETTLQKPWSSILDTLRSTHHHTLDSLTGNERDRAVVELNVIEQVHSLSQCPEAAEALQKDQLNIWGMVYDKASKTGYQLIEA</sequence>
<evidence type="ECO:0000256" key="8">
    <source>
        <dbReference type="RuleBase" id="RU003956"/>
    </source>
</evidence>
<accession>A0A8H3P495</accession>
<reference evidence="9 10" key="1">
    <citation type="submission" date="2020-01" db="EMBL/GenBank/DDBJ databases">
        <title>Draft genome sequence of Aspergillus udagawae IFM 46972.</title>
        <authorList>
            <person name="Takahashi H."/>
            <person name="Yaguchi T."/>
        </authorList>
    </citation>
    <scope>NUCLEOTIDE SEQUENCE [LARGE SCALE GENOMIC DNA]</scope>
    <source>
        <strain evidence="9 10">IFM 46972</strain>
    </source>
</reference>
<keyword evidence="4 7" id="KW-0862">Zinc</keyword>
<comment type="catalytic activity">
    <reaction evidence="6 8">
        <text>hydrogencarbonate + H(+) = CO2 + H2O</text>
        <dbReference type="Rhea" id="RHEA:10748"/>
        <dbReference type="ChEBI" id="CHEBI:15377"/>
        <dbReference type="ChEBI" id="CHEBI:15378"/>
        <dbReference type="ChEBI" id="CHEBI:16526"/>
        <dbReference type="ChEBI" id="CHEBI:17544"/>
        <dbReference type="EC" id="4.2.1.1"/>
    </reaction>
</comment>
<evidence type="ECO:0000256" key="7">
    <source>
        <dbReference type="PIRSR" id="PIRSR601765-1"/>
    </source>
</evidence>
<dbReference type="PANTHER" id="PTHR11002">
    <property type="entry name" value="CARBONIC ANHYDRASE"/>
    <property type="match status" value="1"/>
</dbReference>
<comment type="function">
    <text evidence="8">Reversible hydration of carbon dioxide.</text>
</comment>
<dbReference type="Proteomes" id="UP000465221">
    <property type="component" value="Unassembled WGS sequence"/>
</dbReference>
<dbReference type="GO" id="GO:0034599">
    <property type="term" value="P:cellular response to oxidative stress"/>
    <property type="evidence" value="ECO:0007669"/>
    <property type="project" value="TreeGrafter"/>
</dbReference>
<evidence type="ECO:0000313" key="9">
    <source>
        <dbReference type="EMBL" id="GFF45067.1"/>
    </source>
</evidence>
<evidence type="ECO:0000313" key="10">
    <source>
        <dbReference type="Proteomes" id="UP000465221"/>
    </source>
</evidence>